<organism evidence="2 3">
    <name type="scientific">Malus baccata</name>
    <name type="common">Siberian crab apple</name>
    <name type="synonym">Pyrus baccata</name>
    <dbReference type="NCBI Taxonomy" id="106549"/>
    <lineage>
        <taxon>Eukaryota</taxon>
        <taxon>Viridiplantae</taxon>
        <taxon>Streptophyta</taxon>
        <taxon>Embryophyta</taxon>
        <taxon>Tracheophyta</taxon>
        <taxon>Spermatophyta</taxon>
        <taxon>Magnoliopsida</taxon>
        <taxon>eudicotyledons</taxon>
        <taxon>Gunneridae</taxon>
        <taxon>Pentapetalae</taxon>
        <taxon>rosids</taxon>
        <taxon>fabids</taxon>
        <taxon>Rosales</taxon>
        <taxon>Rosaceae</taxon>
        <taxon>Amygdaloideae</taxon>
        <taxon>Maleae</taxon>
        <taxon>Malus</taxon>
    </lineage>
</organism>
<feature type="compositionally biased region" description="Basic and acidic residues" evidence="1">
    <location>
        <begin position="1"/>
        <end position="11"/>
    </location>
</feature>
<evidence type="ECO:0000313" key="2">
    <source>
        <dbReference type="EMBL" id="TQE03614.1"/>
    </source>
</evidence>
<sequence>MRRLIKEEASQNERGGLGAGERAAFWQLAETQGTKRGQLPCGSRNREREKQKLKSNSCLCSRGKIYVEGGRRDRRKPREKAAFGQRM</sequence>
<dbReference type="AlphaFoldDB" id="A0A540MXW9"/>
<proteinExistence type="predicted"/>
<keyword evidence="3" id="KW-1185">Reference proteome</keyword>
<reference evidence="2 3" key="1">
    <citation type="journal article" date="2019" name="G3 (Bethesda)">
        <title>Sequencing of a Wild Apple (Malus baccata) Genome Unravels the Differences Between Cultivated and Wild Apple Species Regarding Disease Resistance and Cold Tolerance.</title>
        <authorList>
            <person name="Chen X."/>
        </authorList>
    </citation>
    <scope>NUCLEOTIDE SEQUENCE [LARGE SCALE GENOMIC DNA]</scope>
    <source>
        <strain evidence="3">cv. Shandingzi</strain>
        <tissue evidence="2">Leaves</tissue>
    </source>
</reference>
<comment type="caution">
    <text evidence="2">The sequence shown here is derived from an EMBL/GenBank/DDBJ whole genome shotgun (WGS) entry which is preliminary data.</text>
</comment>
<gene>
    <name evidence="2" type="ORF">C1H46_010745</name>
</gene>
<evidence type="ECO:0000313" key="3">
    <source>
        <dbReference type="Proteomes" id="UP000315295"/>
    </source>
</evidence>
<accession>A0A540MXW9</accession>
<dbReference type="EMBL" id="VIEB01000152">
    <property type="protein sequence ID" value="TQE03614.1"/>
    <property type="molecule type" value="Genomic_DNA"/>
</dbReference>
<evidence type="ECO:0000256" key="1">
    <source>
        <dbReference type="SAM" id="MobiDB-lite"/>
    </source>
</evidence>
<dbReference type="Proteomes" id="UP000315295">
    <property type="component" value="Unassembled WGS sequence"/>
</dbReference>
<name>A0A540MXW9_MALBA</name>
<feature type="region of interest" description="Disordered" evidence="1">
    <location>
        <begin position="1"/>
        <end position="20"/>
    </location>
</feature>
<feature type="region of interest" description="Disordered" evidence="1">
    <location>
        <begin position="34"/>
        <end position="54"/>
    </location>
</feature>
<protein>
    <submittedName>
        <fullName evidence="2">Uncharacterized protein</fullName>
    </submittedName>
</protein>